<organism evidence="1 2">
    <name type="scientific">Cupriavidus taiwanensis</name>
    <dbReference type="NCBI Taxonomy" id="164546"/>
    <lineage>
        <taxon>Bacteria</taxon>
        <taxon>Pseudomonadati</taxon>
        <taxon>Pseudomonadota</taxon>
        <taxon>Betaproteobacteria</taxon>
        <taxon>Burkholderiales</taxon>
        <taxon>Burkholderiaceae</taxon>
        <taxon>Cupriavidus</taxon>
    </lineage>
</organism>
<dbReference type="AlphaFoldDB" id="A0A7Z7NMD4"/>
<dbReference type="EMBL" id="OGUU01000013">
    <property type="protein sequence ID" value="SPC20068.1"/>
    <property type="molecule type" value="Genomic_DNA"/>
</dbReference>
<proteinExistence type="predicted"/>
<name>A0A7Z7NMD4_9BURK</name>
<sequence length="595" mass="66441">MPHRLKLTRNAQFFTIKNGVGAEQAVTAVLEAASQNMVAGSEYLVDAYRQAAVVPQTDVPFSFSVRVFKSDREVYFWSGNDVELRDIIYSFIIVVEIRGFIVVLKKSCANISPAVEANFDSVDSDVLNASFEDSKVDFQKISIRNMTISDRALRARSYEAADLKGLLSSHAAGRSIPYFLKIRDGDNIKTISASSGRIVEAADRSSISEIAVWINQQVDLLSNPTQDKDFLRSFAKQAILSAVLAATRPNALLIEAATLYDRIILGGLELRYKRKDGSISELSRKRQQVIFRFLEKVYDVNVQNVIEAAPKGSRLRVNEKSITFISKPLQRVRLLSQGKEISLQKYIIKHGLYSISFMDPKYMYFMGRCYEDAAGTSEIGSILNILHPLQNIGAATSEKGTISATHGSFDAGSVFGVVENTHRNDDWIFCDDLGVEWADHITLSKVDPCITFIHSKHADSTSTSASKLHDVVGQGIKNLGNMYFTKEAFEKKYNEKFVTNYSRDNVASAIARVRKRMPMPNIGDYIQDILADYRVVRKCVLACSFISKAEIAREFGRMAAGKAVRGNITQLFWILSSFAHAAKEYNVIPIVYCQP</sequence>
<accession>A0A7Z7NMD4</accession>
<evidence type="ECO:0000313" key="2">
    <source>
        <dbReference type="Proteomes" id="UP000257139"/>
    </source>
</evidence>
<dbReference type="Proteomes" id="UP000257139">
    <property type="component" value="Chromosome CBM2594_a"/>
</dbReference>
<gene>
    <name evidence="1" type="ORF">CBM2594_A90001</name>
</gene>
<dbReference type="RefSeq" id="WP_081712700.1">
    <property type="nucleotide sequence ID" value="NZ_LT976871.1"/>
</dbReference>
<reference evidence="1 2" key="1">
    <citation type="submission" date="2018-01" db="EMBL/GenBank/DDBJ databases">
        <authorList>
            <person name="Clerissi C."/>
        </authorList>
    </citation>
    <scope>NUCLEOTIDE SEQUENCE [LARGE SCALE GENOMIC DNA]</scope>
    <source>
        <strain evidence="1">Cupriavidus taiwanensis STM 6021</strain>
    </source>
</reference>
<comment type="caution">
    <text evidence="1">The sequence shown here is derived from an EMBL/GenBank/DDBJ whole genome shotgun (WGS) entry which is preliminary data.</text>
</comment>
<protein>
    <submittedName>
        <fullName evidence="1">Uncharacterized protein</fullName>
    </submittedName>
</protein>
<evidence type="ECO:0000313" key="1">
    <source>
        <dbReference type="EMBL" id="SPC20068.1"/>
    </source>
</evidence>